<sequence length="161" mass="19088">MAVRTSTTPLFQWLLNRPPIIRQKRTYIFISEDPHRINPKAMLEHCKVQFRYGLYELKMKRLASPASTLYANTRGRHRFSFKQIDYPRYTPWFAINPSPPPEKLQSTNPDDLYKLWMSIINTFRKQNWRTEEGTKKGVEEMERKFGGDLLVESPGDLDSFM</sequence>
<dbReference type="Proteomes" id="UP000308600">
    <property type="component" value="Unassembled WGS sequence"/>
</dbReference>
<evidence type="ECO:0000313" key="2">
    <source>
        <dbReference type="Proteomes" id="UP000308600"/>
    </source>
</evidence>
<keyword evidence="2" id="KW-1185">Reference proteome</keyword>
<accession>A0ACD3ARE0</accession>
<reference evidence="1 2" key="1">
    <citation type="journal article" date="2019" name="Nat. Ecol. Evol.">
        <title>Megaphylogeny resolves global patterns of mushroom evolution.</title>
        <authorList>
            <person name="Varga T."/>
            <person name="Krizsan K."/>
            <person name="Foldi C."/>
            <person name="Dima B."/>
            <person name="Sanchez-Garcia M."/>
            <person name="Sanchez-Ramirez S."/>
            <person name="Szollosi G.J."/>
            <person name="Szarkandi J.G."/>
            <person name="Papp V."/>
            <person name="Albert L."/>
            <person name="Andreopoulos W."/>
            <person name="Angelini C."/>
            <person name="Antonin V."/>
            <person name="Barry K.W."/>
            <person name="Bougher N.L."/>
            <person name="Buchanan P."/>
            <person name="Buyck B."/>
            <person name="Bense V."/>
            <person name="Catcheside P."/>
            <person name="Chovatia M."/>
            <person name="Cooper J."/>
            <person name="Damon W."/>
            <person name="Desjardin D."/>
            <person name="Finy P."/>
            <person name="Geml J."/>
            <person name="Haridas S."/>
            <person name="Hughes K."/>
            <person name="Justo A."/>
            <person name="Karasinski D."/>
            <person name="Kautmanova I."/>
            <person name="Kiss B."/>
            <person name="Kocsube S."/>
            <person name="Kotiranta H."/>
            <person name="LaButti K.M."/>
            <person name="Lechner B.E."/>
            <person name="Liimatainen K."/>
            <person name="Lipzen A."/>
            <person name="Lukacs Z."/>
            <person name="Mihaltcheva S."/>
            <person name="Morgado L.N."/>
            <person name="Niskanen T."/>
            <person name="Noordeloos M.E."/>
            <person name="Ohm R.A."/>
            <person name="Ortiz-Santana B."/>
            <person name="Ovrebo C."/>
            <person name="Racz N."/>
            <person name="Riley R."/>
            <person name="Savchenko A."/>
            <person name="Shiryaev A."/>
            <person name="Soop K."/>
            <person name="Spirin V."/>
            <person name="Szebenyi C."/>
            <person name="Tomsovsky M."/>
            <person name="Tulloss R.E."/>
            <person name="Uehling J."/>
            <person name="Grigoriev I.V."/>
            <person name="Vagvolgyi C."/>
            <person name="Papp T."/>
            <person name="Martin F.M."/>
            <person name="Miettinen O."/>
            <person name="Hibbett D.S."/>
            <person name="Nagy L.G."/>
        </authorList>
    </citation>
    <scope>NUCLEOTIDE SEQUENCE [LARGE SCALE GENOMIC DNA]</scope>
    <source>
        <strain evidence="1 2">NL-1719</strain>
    </source>
</reference>
<organism evidence="1 2">
    <name type="scientific">Pluteus cervinus</name>
    <dbReference type="NCBI Taxonomy" id="181527"/>
    <lineage>
        <taxon>Eukaryota</taxon>
        <taxon>Fungi</taxon>
        <taxon>Dikarya</taxon>
        <taxon>Basidiomycota</taxon>
        <taxon>Agaricomycotina</taxon>
        <taxon>Agaricomycetes</taxon>
        <taxon>Agaricomycetidae</taxon>
        <taxon>Agaricales</taxon>
        <taxon>Pluteineae</taxon>
        <taxon>Pluteaceae</taxon>
        <taxon>Pluteus</taxon>
    </lineage>
</organism>
<dbReference type="EMBL" id="ML208353">
    <property type="protein sequence ID" value="TFK68380.1"/>
    <property type="molecule type" value="Genomic_DNA"/>
</dbReference>
<evidence type="ECO:0000313" key="1">
    <source>
        <dbReference type="EMBL" id="TFK68380.1"/>
    </source>
</evidence>
<gene>
    <name evidence="1" type="ORF">BDN72DRAFT_841862</name>
</gene>
<protein>
    <submittedName>
        <fullName evidence="1">Uncharacterized protein</fullName>
    </submittedName>
</protein>
<proteinExistence type="predicted"/>
<name>A0ACD3ARE0_9AGAR</name>